<dbReference type="GO" id="GO:0016853">
    <property type="term" value="F:isomerase activity"/>
    <property type="evidence" value="ECO:0007669"/>
    <property type="project" value="UniProtKB-KW"/>
</dbReference>
<dbReference type="Gene3D" id="3.30.429.10">
    <property type="entry name" value="Macrophage Migration Inhibitory Factor"/>
    <property type="match status" value="1"/>
</dbReference>
<proteinExistence type="predicted"/>
<dbReference type="NCBIfam" id="NF041920">
    <property type="entry name" value="DmpI"/>
    <property type="match status" value="1"/>
</dbReference>
<accession>A0A8S0WMM8</accession>
<reference evidence="3" key="2">
    <citation type="submission" date="2020-01" db="EMBL/GenBank/DDBJ databases">
        <authorList>
            <person name="Hornung B."/>
        </authorList>
    </citation>
    <scope>NUCLEOTIDE SEQUENCE</scope>
    <source>
        <strain evidence="3">PacBioINE</strain>
    </source>
</reference>
<dbReference type="SUPFAM" id="SSF55331">
    <property type="entry name" value="Tautomerase/MIF"/>
    <property type="match status" value="1"/>
</dbReference>
<dbReference type="InterPro" id="IPR004370">
    <property type="entry name" value="4-OT-like_dom"/>
</dbReference>
<dbReference type="AlphaFoldDB" id="A0A8S0WMM8"/>
<reference evidence="4" key="1">
    <citation type="submission" date="2014-11" db="EMBL/GenBank/DDBJ databases">
        <authorList>
            <person name="Hornung B.V."/>
        </authorList>
    </citation>
    <scope>NUCLEOTIDE SEQUENCE</scope>
    <source>
        <strain evidence="4">INE</strain>
    </source>
</reference>
<gene>
    <name evidence="3" type="ORF">DEACI_1327</name>
    <name evidence="4" type="ORF">DEACI_3939</name>
</gene>
<keyword evidence="1 3" id="KW-0413">Isomerase</keyword>
<dbReference type="Proteomes" id="UP000836597">
    <property type="component" value="Chromosome"/>
</dbReference>
<keyword evidence="5" id="KW-1185">Reference proteome</keyword>
<dbReference type="EMBL" id="LR746496">
    <property type="protein sequence ID" value="CAA7600674.1"/>
    <property type="molecule type" value="Genomic_DNA"/>
</dbReference>
<dbReference type="EC" id="5.3.2.-" evidence="4"/>
<feature type="domain" description="4-oxalocrotonate tautomerase-like" evidence="2">
    <location>
        <begin position="2"/>
        <end position="58"/>
    </location>
</feature>
<name>A0A8S0WMM8_9FIRM</name>
<dbReference type="RefSeq" id="WP_240984314.1">
    <property type="nucleotide sequence ID" value="NZ_CDGJ01000132.1"/>
</dbReference>
<dbReference type="InterPro" id="IPR014347">
    <property type="entry name" value="Tautomerase/MIF_sf"/>
</dbReference>
<evidence type="ECO:0000313" key="3">
    <source>
        <dbReference type="EMBL" id="CAA7600674.1"/>
    </source>
</evidence>
<dbReference type="Pfam" id="PF01361">
    <property type="entry name" value="Tautomerase"/>
    <property type="match status" value="1"/>
</dbReference>
<dbReference type="Proteomes" id="UP001071230">
    <property type="component" value="Unassembled WGS sequence"/>
</dbReference>
<organism evidence="3">
    <name type="scientific">Acididesulfobacillus acetoxydans</name>
    <dbReference type="NCBI Taxonomy" id="1561005"/>
    <lineage>
        <taxon>Bacteria</taxon>
        <taxon>Bacillati</taxon>
        <taxon>Bacillota</taxon>
        <taxon>Clostridia</taxon>
        <taxon>Eubacteriales</taxon>
        <taxon>Peptococcaceae</taxon>
        <taxon>Acididesulfobacillus</taxon>
    </lineage>
</organism>
<protein>
    <submittedName>
        <fullName evidence="4">Interconverting Keto-and Enol-Groups</fullName>
        <ecNumber evidence="4">5.3.2.-</ecNumber>
    </submittedName>
    <submittedName>
        <fullName evidence="3">Tautomerase enzyme</fullName>
        <ecNumber evidence="3">5.-.-.-</ecNumber>
    </submittedName>
</protein>
<evidence type="ECO:0000259" key="2">
    <source>
        <dbReference type="Pfam" id="PF01361"/>
    </source>
</evidence>
<dbReference type="EMBL" id="CDGJ01000132">
    <property type="protein sequence ID" value="CEJ09455.1"/>
    <property type="molecule type" value="Genomic_DNA"/>
</dbReference>
<dbReference type="KEGG" id="aacx:DEACI_1327"/>
<dbReference type="EC" id="5.-.-.-" evidence="3"/>
<sequence>MPTIHFDGPALTIDQKRSLIHGMTQAASQALGLPMAAFNVVLDEHERSNMGVGGELLAESPFYEQRRDKLED</sequence>
<evidence type="ECO:0000313" key="4">
    <source>
        <dbReference type="EMBL" id="CEJ09455.1"/>
    </source>
</evidence>
<evidence type="ECO:0000256" key="1">
    <source>
        <dbReference type="ARBA" id="ARBA00023235"/>
    </source>
</evidence>
<evidence type="ECO:0000313" key="5">
    <source>
        <dbReference type="Proteomes" id="UP001071230"/>
    </source>
</evidence>